<reference evidence="9" key="1">
    <citation type="journal article" date="2010" name="Stand. Genomic Sci.">
        <title>Complete genome sequence of 'Thermobaculum terrenum' type strain (YNP1).</title>
        <authorList>
            <person name="Kiss H."/>
            <person name="Cleland D."/>
            <person name="Lapidus A."/>
            <person name="Lucas S."/>
            <person name="Glavina Del Rio T."/>
            <person name="Nolan M."/>
            <person name="Tice H."/>
            <person name="Han C."/>
            <person name="Goodwin L."/>
            <person name="Pitluck S."/>
            <person name="Liolios K."/>
            <person name="Ivanova N."/>
            <person name="Mavromatis K."/>
            <person name="Ovchinnikova G."/>
            <person name="Pati A."/>
            <person name="Chen A."/>
            <person name="Palaniappan K."/>
            <person name="Land M."/>
            <person name="Hauser L."/>
            <person name="Chang Y."/>
            <person name="Jeffries C."/>
            <person name="Lu M."/>
            <person name="Brettin T."/>
            <person name="Detter J."/>
            <person name="Goker M."/>
            <person name="Tindall B."/>
            <person name="Beck B."/>
            <person name="McDermott T."/>
            <person name="Woyke T."/>
            <person name="Bristow J."/>
            <person name="Eisen J."/>
            <person name="Markowitz V."/>
            <person name="Hugenholtz P."/>
            <person name="Kyrpides N."/>
            <person name="Klenk H."/>
            <person name="Cheng J."/>
        </authorList>
    </citation>
    <scope>NUCLEOTIDE SEQUENCE [LARGE SCALE GENOMIC DNA]</scope>
    <source>
        <strain evidence="9">ATCC BAA-798 / YNP1</strain>
    </source>
</reference>
<evidence type="ECO:0000313" key="9">
    <source>
        <dbReference type="Proteomes" id="UP000000323"/>
    </source>
</evidence>
<keyword evidence="4 6" id="KW-0808">Transferase</keyword>
<name>D1CEJ9_THET1</name>
<dbReference type="PANTHER" id="PTHR43807:SF12">
    <property type="entry name" value="AMINOTRANSFERASE, CLASSES I AND II FAMILY PROTEIN, EXPRESSED"/>
    <property type="match status" value="1"/>
</dbReference>
<organism evidence="8 9">
    <name type="scientific">Thermobaculum terrenum (strain ATCC BAA-798 / CCMEE 7001 / YNP1)</name>
    <dbReference type="NCBI Taxonomy" id="525904"/>
    <lineage>
        <taxon>Bacteria</taxon>
        <taxon>Bacillati</taxon>
        <taxon>Chloroflexota</taxon>
        <taxon>Chloroflexia</taxon>
        <taxon>Candidatus Thermobaculales</taxon>
        <taxon>Candidatus Thermobaculaceae</taxon>
        <taxon>Thermobaculum</taxon>
    </lineage>
</organism>
<evidence type="ECO:0000256" key="3">
    <source>
        <dbReference type="ARBA" id="ARBA00022576"/>
    </source>
</evidence>
<dbReference type="CDD" id="cd00609">
    <property type="entry name" value="AAT_like"/>
    <property type="match status" value="1"/>
</dbReference>
<dbReference type="Proteomes" id="UP000000323">
    <property type="component" value="Chromosome 1"/>
</dbReference>
<dbReference type="FunFam" id="3.40.640.10:FF:000033">
    <property type="entry name" value="Aspartate aminotransferase"/>
    <property type="match status" value="1"/>
</dbReference>
<dbReference type="RefSeq" id="WP_012874390.1">
    <property type="nucleotide sequence ID" value="NC_013525.1"/>
</dbReference>
<dbReference type="GO" id="GO:0016212">
    <property type="term" value="F:kynurenine-oxoglutarate transaminase activity"/>
    <property type="evidence" value="ECO:0007669"/>
    <property type="project" value="TreeGrafter"/>
</dbReference>
<dbReference type="Gene3D" id="3.40.640.10">
    <property type="entry name" value="Type I PLP-dependent aspartate aminotransferase-like (Major domain)"/>
    <property type="match status" value="1"/>
</dbReference>
<protein>
    <recommendedName>
        <fullName evidence="6">Aminotransferase</fullName>
        <ecNumber evidence="6">2.6.1.-</ecNumber>
    </recommendedName>
</protein>
<keyword evidence="5" id="KW-0663">Pyridoxal phosphate</keyword>
<dbReference type="SUPFAM" id="SSF53383">
    <property type="entry name" value="PLP-dependent transferases"/>
    <property type="match status" value="1"/>
</dbReference>
<dbReference type="KEGG" id="ttr:Tter_0434"/>
<dbReference type="InterPro" id="IPR004839">
    <property type="entry name" value="Aminotransferase_I/II_large"/>
</dbReference>
<proteinExistence type="inferred from homology"/>
<feature type="domain" description="Aminotransferase class I/classII large" evidence="7">
    <location>
        <begin position="33"/>
        <end position="386"/>
    </location>
</feature>
<dbReference type="Pfam" id="PF00155">
    <property type="entry name" value="Aminotran_1_2"/>
    <property type="match status" value="1"/>
</dbReference>
<evidence type="ECO:0000313" key="8">
    <source>
        <dbReference type="EMBL" id="ACZ41355.1"/>
    </source>
</evidence>
<dbReference type="EC" id="2.6.1.-" evidence="6"/>
<dbReference type="GO" id="GO:0030170">
    <property type="term" value="F:pyridoxal phosphate binding"/>
    <property type="evidence" value="ECO:0007669"/>
    <property type="project" value="InterPro"/>
</dbReference>
<keyword evidence="3 6" id="KW-0032">Aminotransferase</keyword>
<dbReference type="InterPro" id="IPR015422">
    <property type="entry name" value="PyrdxlP-dep_Trfase_small"/>
</dbReference>
<comment type="similarity">
    <text evidence="2 6">Belongs to the class-I pyridoxal-phosphate-dependent aminotransferase family.</text>
</comment>
<evidence type="ECO:0000256" key="5">
    <source>
        <dbReference type="ARBA" id="ARBA00022898"/>
    </source>
</evidence>
<dbReference type="InterPro" id="IPR015421">
    <property type="entry name" value="PyrdxlP-dep_Trfase_major"/>
</dbReference>
<dbReference type="InterPro" id="IPR015424">
    <property type="entry name" value="PyrdxlP-dep_Trfase"/>
</dbReference>
<dbReference type="Gene3D" id="3.90.1150.10">
    <property type="entry name" value="Aspartate Aminotransferase, domain 1"/>
    <property type="match status" value="1"/>
</dbReference>
<sequence>MRLKRRTSYKAETFTESVIREMTRRVIDKHGANGINLAQGYPDFPAPQEIKDAACRAIQEDINQYAITWGARNFREAIAQKTKKFLGVDVDPETEITVCCGATEGMISALMATLNPDDEVIIFSPFYENYGPDCILSGAQPKYISLNPPDWSFDRDELVSLFGPRTRGIIINTPHNPLGKVYSKDELEFIAALCQEHDVLVFTDEIYEHIVYDDSEHISMMTIEGMRDRTIVVNGLSKTYSVTGWRVGYVIAPPDITIAIRKVHDFLTVGAAAPLQEAGVVAMQMPDEYYIKMRQEYQERRDLLYQGLVDIGFVAYKPKGAYYIMAEIEKFGLGDDVEFANHLIDDYGVAVVPGSSFYHNPELGRGLVRFAFPKRIETIAKAVERLSPLGKLL</sequence>
<dbReference type="HOGENOM" id="CLU_017584_4_0_0"/>
<evidence type="ECO:0000256" key="2">
    <source>
        <dbReference type="ARBA" id="ARBA00007441"/>
    </source>
</evidence>
<dbReference type="InterPro" id="IPR051326">
    <property type="entry name" value="Kynurenine-oxoglutarate_AT"/>
</dbReference>
<keyword evidence="9" id="KW-1185">Reference proteome</keyword>
<evidence type="ECO:0000256" key="4">
    <source>
        <dbReference type="ARBA" id="ARBA00022679"/>
    </source>
</evidence>
<comment type="cofactor">
    <cofactor evidence="1 6">
        <name>pyridoxal 5'-phosphate</name>
        <dbReference type="ChEBI" id="CHEBI:597326"/>
    </cofactor>
</comment>
<accession>D1CEJ9</accession>
<dbReference type="eggNOG" id="COG0436">
    <property type="taxonomic scope" value="Bacteria"/>
</dbReference>
<evidence type="ECO:0000256" key="1">
    <source>
        <dbReference type="ARBA" id="ARBA00001933"/>
    </source>
</evidence>
<dbReference type="EMBL" id="CP001825">
    <property type="protein sequence ID" value="ACZ41355.1"/>
    <property type="molecule type" value="Genomic_DNA"/>
</dbReference>
<dbReference type="PROSITE" id="PS00105">
    <property type="entry name" value="AA_TRANSFER_CLASS_1"/>
    <property type="match status" value="1"/>
</dbReference>
<evidence type="ECO:0000259" key="7">
    <source>
        <dbReference type="Pfam" id="PF00155"/>
    </source>
</evidence>
<dbReference type="PANTHER" id="PTHR43807">
    <property type="entry name" value="FI04487P"/>
    <property type="match status" value="1"/>
</dbReference>
<dbReference type="GO" id="GO:0005737">
    <property type="term" value="C:cytoplasm"/>
    <property type="evidence" value="ECO:0007669"/>
    <property type="project" value="TreeGrafter"/>
</dbReference>
<gene>
    <name evidence="8" type="ordered locus">Tter_0434</name>
</gene>
<dbReference type="AlphaFoldDB" id="D1CEJ9"/>
<evidence type="ECO:0000256" key="6">
    <source>
        <dbReference type="RuleBase" id="RU000481"/>
    </source>
</evidence>
<dbReference type="STRING" id="525904.Tter_0434"/>
<dbReference type="InterPro" id="IPR004838">
    <property type="entry name" value="NHTrfase_class1_PyrdxlP-BS"/>
</dbReference>